<dbReference type="GO" id="GO:0005777">
    <property type="term" value="C:peroxisome"/>
    <property type="evidence" value="ECO:0007669"/>
    <property type="project" value="UniProtKB-SubCell"/>
</dbReference>
<evidence type="ECO:0000256" key="2">
    <source>
        <dbReference type="ARBA" id="ARBA00023140"/>
    </source>
</evidence>
<feature type="chain" id="PRO_5035451513" description="Enoyl-CoA delta isomerase 2, mitochondrial" evidence="4">
    <location>
        <begin position="21"/>
        <end position="240"/>
    </location>
</feature>
<evidence type="ECO:0000313" key="6">
    <source>
        <dbReference type="Proteomes" id="UP000838878"/>
    </source>
</evidence>
<dbReference type="InterPro" id="IPR001753">
    <property type="entry name" value="Enoyl-CoA_hydra/iso"/>
</dbReference>
<dbReference type="SUPFAM" id="SSF52096">
    <property type="entry name" value="ClpP/crotonase"/>
    <property type="match status" value="1"/>
</dbReference>
<dbReference type="CDD" id="cd06558">
    <property type="entry name" value="crotonase-like"/>
    <property type="match status" value="1"/>
</dbReference>
<keyword evidence="3" id="KW-0413">Isomerase</keyword>
<organism evidence="5 6">
    <name type="scientific">Brenthis ino</name>
    <name type="common">lesser marbled fritillary</name>
    <dbReference type="NCBI Taxonomy" id="405034"/>
    <lineage>
        <taxon>Eukaryota</taxon>
        <taxon>Metazoa</taxon>
        <taxon>Ecdysozoa</taxon>
        <taxon>Arthropoda</taxon>
        <taxon>Hexapoda</taxon>
        <taxon>Insecta</taxon>
        <taxon>Pterygota</taxon>
        <taxon>Neoptera</taxon>
        <taxon>Endopterygota</taxon>
        <taxon>Lepidoptera</taxon>
        <taxon>Glossata</taxon>
        <taxon>Ditrysia</taxon>
        <taxon>Papilionoidea</taxon>
        <taxon>Nymphalidae</taxon>
        <taxon>Heliconiinae</taxon>
        <taxon>Argynnini</taxon>
        <taxon>Brenthis</taxon>
    </lineage>
</organism>
<keyword evidence="6" id="KW-1185">Reference proteome</keyword>
<dbReference type="OrthoDB" id="409763at2759"/>
<dbReference type="GO" id="GO:0004165">
    <property type="term" value="F:delta(3)-delta(2)-enoyl-CoA isomerase activity"/>
    <property type="evidence" value="ECO:0007669"/>
    <property type="project" value="UniProtKB-ARBA"/>
</dbReference>
<gene>
    <name evidence="5" type="ORF">BINO364_LOCUS14848</name>
</gene>
<dbReference type="PANTHER" id="PTHR43684">
    <property type="match status" value="1"/>
</dbReference>
<feature type="non-terminal residue" evidence="5">
    <location>
        <position position="240"/>
    </location>
</feature>
<dbReference type="Pfam" id="PF00378">
    <property type="entry name" value="ECH_1"/>
    <property type="match status" value="1"/>
</dbReference>
<keyword evidence="2" id="KW-0576">Peroxisome</keyword>
<reference evidence="5" key="1">
    <citation type="submission" date="2021-12" db="EMBL/GenBank/DDBJ databases">
        <authorList>
            <person name="Martin H S."/>
        </authorList>
    </citation>
    <scope>NUCLEOTIDE SEQUENCE</scope>
</reference>
<name>A0A8J9YGC2_9NEOP</name>
<dbReference type="PANTHER" id="PTHR43684:SF1">
    <property type="entry name" value="ENOYL-COA DELTA ISOMERASE 2"/>
    <property type="match status" value="1"/>
</dbReference>
<comment type="subcellular location">
    <subcellularLocation>
        <location evidence="1">Peroxisome</location>
    </subcellularLocation>
</comment>
<evidence type="ECO:0000313" key="5">
    <source>
        <dbReference type="EMBL" id="CAH0729794.1"/>
    </source>
</evidence>
<protein>
    <recommendedName>
        <fullName evidence="7">Enoyl-CoA delta isomerase 2, mitochondrial</fullName>
    </recommendedName>
</protein>
<proteinExistence type="predicted"/>
<dbReference type="InterPro" id="IPR051053">
    <property type="entry name" value="ECH/Chromodomain_protein"/>
</dbReference>
<dbReference type="Proteomes" id="UP000838878">
    <property type="component" value="Chromosome 8"/>
</dbReference>
<evidence type="ECO:0000256" key="3">
    <source>
        <dbReference type="ARBA" id="ARBA00023235"/>
    </source>
</evidence>
<evidence type="ECO:0000256" key="1">
    <source>
        <dbReference type="ARBA" id="ARBA00004275"/>
    </source>
</evidence>
<dbReference type="EMBL" id="OV170228">
    <property type="protein sequence ID" value="CAH0729794.1"/>
    <property type="molecule type" value="Genomic_DNA"/>
</dbReference>
<evidence type="ECO:0008006" key="7">
    <source>
        <dbReference type="Google" id="ProtNLM"/>
    </source>
</evidence>
<feature type="signal peptide" evidence="4">
    <location>
        <begin position="1"/>
        <end position="20"/>
    </location>
</feature>
<dbReference type="InterPro" id="IPR029045">
    <property type="entry name" value="ClpP/crotonase-like_dom_sf"/>
</dbReference>
<keyword evidence="4" id="KW-0732">Signal</keyword>
<accession>A0A8J9YGC2</accession>
<dbReference type="Gene3D" id="3.90.226.10">
    <property type="entry name" value="2-enoyl-CoA Hydratase, Chain A, domain 1"/>
    <property type="match status" value="1"/>
</dbReference>
<dbReference type="AlphaFoldDB" id="A0A8J9YGC2"/>
<evidence type="ECO:0000256" key="4">
    <source>
        <dbReference type="SAM" id="SignalP"/>
    </source>
</evidence>
<sequence length="240" mass="27326">MFKRTTTLSLMSIYLLIALSRRRYHKELKQSQTMDTILETTKNNIKVVTFNKPLKKNAIDVEISGNDLTAIKHESSTELLKVLGKFIEAFITFPKVLIAIVNGPAVGIAVTTLAFCDFVFASQNAFFYTPFTKLGIVAEACSTVTFPRLMGERKAMEMLTLNYKMPAKEAMECGFISNVYKAEDLEEKAWEKISDISNLPIDSVLTTKKLIRRVHMNDLLKTNIIELRELERLNKKYSKL</sequence>